<reference evidence="2" key="1">
    <citation type="journal article" date="2019" name="Int. J. Syst. Evol. Microbiol.">
        <title>The Global Catalogue of Microorganisms (GCM) 10K type strain sequencing project: providing services to taxonomists for standard genome sequencing and annotation.</title>
        <authorList>
            <consortium name="The Broad Institute Genomics Platform"/>
            <consortium name="The Broad Institute Genome Sequencing Center for Infectious Disease"/>
            <person name="Wu L."/>
            <person name="Ma J."/>
        </authorList>
    </citation>
    <scope>NUCLEOTIDE SEQUENCE [LARGE SCALE GENOMIC DNA]</scope>
    <source>
        <strain evidence="2">KCTC 23299</strain>
    </source>
</reference>
<dbReference type="EMBL" id="JBHUOZ010000001">
    <property type="protein sequence ID" value="MFD2919704.1"/>
    <property type="molecule type" value="Genomic_DNA"/>
</dbReference>
<keyword evidence="2" id="KW-1185">Reference proteome</keyword>
<comment type="caution">
    <text evidence="1">The sequence shown here is derived from an EMBL/GenBank/DDBJ whole genome shotgun (WGS) entry which is preliminary data.</text>
</comment>
<sequence>MFAKIKSPTFIDALQLECSGIAGNFFKAVLKDDTGSICSSLERKLSQVTEKITWSGLNDLPYGRYTLELTQGDDEVKLPLVKRV</sequence>
<evidence type="ECO:0000313" key="1">
    <source>
        <dbReference type="EMBL" id="MFD2919704.1"/>
    </source>
</evidence>
<name>A0ABW6A3S4_9BACT</name>
<proteinExistence type="predicted"/>
<evidence type="ECO:0000313" key="2">
    <source>
        <dbReference type="Proteomes" id="UP001597511"/>
    </source>
</evidence>
<organism evidence="1 2">
    <name type="scientific">Terrimonas rubra</name>
    <dbReference type="NCBI Taxonomy" id="1035890"/>
    <lineage>
        <taxon>Bacteria</taxon>
        <taxon>Pseudomonadati</taxon>
        <taxon>Bacteroidota</taxon>
        <taxon>Chitinophagia</taxon>
        <taxon>Chitinophagales</taxon>
        <taxon>Chitinophagaceae</taxon>
        <taxon>Terrimonas</taxon>
    </lineage>
</organism>
<dbReference type="RefSeq" id="WP_386097153.1">
    <property type="nucleotide sequence ID" value="NZ_JBHUOZ010000001.1"/>
</dbReference>
<dbReference type="Proteomes" id="UP001597511">
    <property type="component" value="Unassembled WGS sequence"/>
</dbReference>
<accession>A0ABW6A3S4</accession>
<protein>
    <recommendedName>
        <fullName evidence="3">Por secretion system C-terminal sorting domain-containing protein</fullName>
    </recommendedName>
</protein>
<evidence type="ECO:0008006" key="3">
    <source>
        <dbReference type="Google" id="ProtNLM"/>
    </source>
</evidence>
<gene>
    <name evidence="1" type="ORF">ACFS6H_08310</name>
</gene>